<comment type="caution">
    <text evidence="2">The sequence shown here is derived from an EMBL/GenBank/DDBJ whole genome shotgun (WGS) entry which is preliminary data.</text>
</comment>
<dbReference type="PANTHER" id="PTHR16166:SF130">
    <property type="entry name" value="PROTEIN SORTING-ASSOCIATED PROTEIN, PUTATIVE (DUF1162)-RELATED"/>
    <property type="match status" value="1"/>
</dbReference>
<dbReference type="OMA" id="MQLRISY"/>
<dbReference type="InterPro" id="IPR026847">
    <property type="entry name" value="VPS13"/>
</dbReference>
<proteinExistence type="predicted"/>
<accession>A0A8T2SGU5</accession>
<dbReference type="EMBL" id="CM035425">
    <property type="protein sequence ID" value="KAH7331712.1"/>
    <property type="molecule type" value="Genomic_DNA"/>
</dbReference>
<sequence>MMETFFIRNMISRRDPWPAKSLKFLFLNLEKEGVGLSSPIPASLVEPSIIAVKTQLTREDGRQKMTGPMVVVDVSKHEQGGIHVAVSPMTRIRNCTGLTLELRCRHPKGDPKGASVFLKDGDSIDDSMGAFDAVSLEGEGKKALTSFALGDSLLSVRPAKRVPMSALRVVDADHEGFEFVWSEDIKGAKQIRSSGLLKKLKYKFRKSLRGQNTLFSFSMIFCGISDRDICREVETQKGVHILIQTSSRVVPLMSSDSLNESDTNKSVIAFKKQEEIVLLPTLCIQNFLDTKISVLATCSTGKSSLNGNTAIERGCRISFYADPAEFVFTVHLDEHNLTSNNVSIGEWDKKIERCTVPADYMNGLHKELNFGNSWCARLKMLHNDDGVLQILVFSQFAAKNSSNIPLLVCVPKNSGYSWSFWNRPNKMHFPQDEAPVTLNPGTTMSLFRRSSYILFKLAEGSSEIAILDLESFSGSTELSLKTPHADGSIEVIQLGVRIETTSSGSKDPTRLINISSRYIISNESDEIIYVCQDGLQEDENSAKALEAGQNVSLTAQFYPGQRGSSVEHTQFVGSATSDSSFFSIRFRFFQNCWDWTGPVCASAIGSFCLRVHRRMDYIDSAPFDIQTKDAEMFKFVAVEVEEKSPSLIIHFHKQTADAVPYRIENALSKASIFFHQKGVDDIVTTLEAGKRTGYAWDNLSQPHKLIISVSGTQLQIEVKLDKLVSWKPVRASKKNAFRLLFAFDNQLATSGAVDGSSANVQTIDPMKVGYEIVADGFQRVLRISEDRIVSKLAKWQSHLSLPSTRFDLRIPVFSIALVECLQYNDARTISSPKDDNQLPFIVSIRMGNLFFEILNTKEHCLFQLKVETLSVDERWEGAPFSAMLRVHTEDRFKRGETVLQMATVISNLSSDPVHVNYTSILLQTIDLNLDEETLMKLVPFYRLSLRDSKSSIQIYFERLEIHPIKIIASFLPGQPMPDYNSTQETFRTLLHSFIEVPSIRGFTVELNGVLLTHALLTFRQLAIKCAQHYSWYAMRAVYIAKGSKLLPPAFTSLFDDSAASSLDVFFDPSRGTVDIQGLTLGMFNFLSNGLKKRGLSGTNRYIGDLEHTMKTAGSNILFAVLTEVSDNVLKGAETGGFDGMVNGFRRGILNVSMEPSLLRTAVMKGGSSRRIKLDHSAGTDEAYIEGYLQAMLDTLFQQSYLKVKVVDDQVLLKNMPPSSVLADEIMSSVRTFLISEGLLAGETSATAIRSRRRLHGENDKRIVPAVIALCEQLFVIFAVRALRNETRSWLSWGLDSSKIANSKLGNLIKKETGGKVEIGKEGEQKETRSYKGIMFSFIFSSAMAYMDGRLCRHIPNRLARRIVSGFLLSFVE</sequence>
<dbReference type="Pfam" id="PF25036">
    <property type="entry name" value="VPS13_VAB"/>
    <property type="match status" value="1"/>
</dbReference>
<name>A0A8T2SGU5_CERRI</name>
<reference evidence="2" key="1">
    <citation type="submission" date="2021-08" db="EMBL/GenBank/DDBJ databases">
        <title>WGS assembly of Ceratopteris richardii.</title>
        <authorList>
            <person name="Marchant D.B."/>
            <person name="Chen G."/>
            <person name="Jenkins J."/>
            <person name="Shu S."/>
            <person name="Leebens-Mack J."/>
            <person name="Grimwood J."/>
            <person name="Schmutz J."/>
            <person name="Soltis P."/>
            <person name="Soltis D."/>
            <person name="Chen Z.-H."/>
        </authorList>
    </citation>
    <scope>NUCLEOTIDE SEQUENCE</scope>
    <source>
        <strain evidence="2">Whitten #5841</strain>
        <tissue evidence="2">Leaf</tissue>
    </source>
</reference>
<protein>
    <recommendedName>
        <fullName evidence="1">Vacuolar protein sorting-associated protein 13 VPS13 adaptor binding domain-containing protein</fullName>
    </recommendedName>
</protein>
<dbReference type="GO" id="GO:0006623">
    <property type="term" value="P:protein targeting to vacuole"/>
    <property type="evidence" value="ECO:0007669"/>
    <property type="project" value="TreeGrafter"/>
</dbReference>
<dbReference type="InterPro" id="IPR009543">
    <property type="entry name" value="VPS13_VAB"/>
</dbReference>
<dbReference type="PANTHER" id="PTHR16166">
    <property type="entry name" value="VACUOLAR PROTEIN SORTING-ASSOCIATED PROTEIN VPS13"/>
    <property type="match status" value="1"/>
</dbReference>
<dbReference type="OrthoDB" id="428159at2759"/>
<feature type="domain" description="Vacuolar protein sorting-associated protein 13 VPS13 adaptor binding" evidence="1">
    <location>
        <begin position="261"/>
        <end position="698"/>
    </location>
</feature>
<gene>
    <name evidence="2" type="ORF">KP509_20G047600</name>
</gene>
<dbReference type="GO" id="GO:0045053">
    <property type="term" value="P:protein retention in Golgi apparatus"/>
    <property type="evidence" value="ECO:0007669"/>
    <property type="project" value="TreeGrafter"/>
</dbReference>
<dbReference type="Proteomes" id="UP000825935">
    <property type="component" value="Chromosome 20"/>
</dbReference>
<evidence type="ECO:0000313" key="3">
    <source>
        <dbReference type="Proteomes" id="UP000825935"/>
    </source>
</evidence>
<organism evidence="2 3">
    <name type="scientific">Ceratopteris richardii</name>
    <name type="common">Triangle waterfern</name>
    <dbReference type="NCBI Taxonomy" id="49495"/>
    <lineage>
        <taxon>Eukaryota</taxon>
        <taxon>Viridiplantae</taxon>
        <taxon>Streptophyta</taxon>
        <taxon>Embryophyta</taxon>
        <taxon>Tracheophyta</taxon>
        <taxon>Polypodiopsida</taxon>
        <taxon>Polypodiidae</taxon>
        <taxon>Polypodiales</taxon>
        <taxon>Pteridineae</taxon>
        <taxon>Pteridaceae</taxon>
        <taxon>Parkerioideae</taxon>
        <taxon>Ceratopteris</taxon>
    </lineage>
</organism>
<keyword evidence="3" id="KW-1185">Reference proteome</keyword>
<evidence type="ECO:0000313" key="2">
    <source>
        <dbReference type="EMBL" id="KAH7331712.1"/>
    </source>
</evidence>
<evidence type="ECO:0000259" key="1">
    <source>
        <dbReference type="Pfam" id="PF25036"/>
    </source>
</evidence>